<comment type="caution">
    <text evidence="2">The sequence shown here is derived from an EMBL/GenBank/DDBJ whole genome shotgun (WGS) entry which is preliminary data.</text>
</comment>
<name>A0ABQ3W623_9LACO</name>
<accession>A0ABQ3W623</accession>
<evidence type="ECO:0000256" key="1">
    <source>
        <dbReference type="SAM" id="Phobius"/>
    </source>
</evidence>
<keyword evidence="1" id="KW-0472">Membrane</keyword>
<evidence type="ECO:0000313" key="2">
    <source>
        <dbReference type="EMBL" id="GHW01916.1"/>
    </source>
</evidence>
<dbReference type="RefSeq" id="WP_201336319.1">
    <property type="nucleotide sequence ID" value="NZ_BOCG01000221.1"/>
</dbReference>
<dbReference type="InterPro" id="IPR010178">
    <property type="entry name" value="Lit"/>
</dbReference>
<gene>
    <name evidence="2" type="ORF">lacNasYZ03_16030</name>
</gene>
<feature type="transmembrane region" description="Helical" evidence="1">
    <location>
        <begin position="94"/>
        <end position="112"/>
    </location>
</feature>
<dbReference type="Proteomes" id="UP000616547">
    <property type="component" value="Unassembled WGS sequence"/>
</dbReference>
<dbReference type="NCBIfam" id="TIGR01906">
    <property type="entry name" value="integ_TIGR01906"/>
    <property type="match status" value="1"/>
</dbReference>
<dbReference type="Pfam" id="PF07314">
    <property type="entry name" value="Lit"/>
    <property type="match status" value="1"/>
</dbReference>
<evidence type="ECO:0000313" key="3">
    <source>
        <dbReference type="Proteomes" id="UP000616547"/>
    </source>
</evidence>
<feature type="transmembrane region" description="Helical" evidence="1">
    <location>
        <begin position="12"/>
        <end position="40"/>
    </location>
</feature>
<feature type="transmembrane region" description="Helical" evidence="1">
    <location>
        <begin position="178"/>
        <end position="199"/>
    </location>
</feature>
<proteinExistence type="predicted"/>
<reference evidence="3" key="1">
    <citation type="submission" date="2021-01" db="EMBL/GenBank/DDBJ databases">
        <title>Draft genome sequence of Nasalis larvatus strain YZ03.</title>
        <authorList>
            <person name="Suzuki-Hashido N."/>
            <person name="Tsuchida S."/>
            <person name="Hayakawa T."/>
        </authorList>
    </citation>
    <scope>NUCLEOTIDE SEQUENCE [LARGE SCALE GENOMIC DNA]</scope>
    <source>
        <strain evidence="3">YZ03</strain>
    </source>
</reference>
<protein>
    <submittedName>
        <fullName evidence="2">Membrane protein</fullName>
    </submittedName>
</protein>
<keyword evidence="1" id="KW-0812">Transmembrane</keyword>
<keyword evidence="1" id="KW-1133">Transmembrane helix</keyword>
<sequence length="202" mass="23159">MKKFLTQLLELLYQFLFAVSSAVVGAIVFSWPLLLLFTLLEKTYQTVNLTVGQVMSNYNQLLLYLLWPGKHQLKMSDLPTSASAASHFAEVKSLFVLAEIFFLLALAVSFYFSQRKKPLRLSQTQALVLMLLPVAVMPFALSDFDSFFRIFHTFFFHNNNWLFDPATDPVINVLTEGFFAACFAVGGVIYELFLARYLLRRR</sequence>
<keyword evidence="3" id="KW-1185">Reference proteome</keyword>
<dbReference type="EMBL" id="BOCI01000457">
    <property type="protein sequence ID" value="GHW01916.1"/>
    <property type="molecule type" value="Genomic_DNA"/>
</dbReference>
<organism evidence="2 3">
    <name type="scientific">Lactobacillus nasalidis</name>
    <dbReference type="NCBI Taxonomy" id="2797258"/>
    <lineage>
        <taxon>Bacteria</taxon>
        <taxon>Bacillati</taxon>
        <taxon>Bacillota</taxon>
        <taxon>Bacilli</taxon>
        <taxon>Lactobacillales</taxon>
        <taxon>Lactobacillaceae</taxon>
        <taxon>Lactobacillus</taxon>
    </lineage>
</organism>
<feature type="transmembrane region" description="Helical" evidence="1">
    <location>
        <begin position="124"/>
        <end position="141"/>
    </location>
</feature>